<dbReference type="EMBL" id="FNED01000016">
    <property type="protein sequence ID" value="SDJ35685.1"/>
    <property type="molecule type" value="Genomic_DNA"/>
</dbReference>
<dbReference type="RefSeq" id="WP_043066793.1">
    <property type="nucleotide sequence ID" value="NZ_BJOA01000257.1"/>
</dbReference>
<dbReference type="SUPFAM" id="SSF103642">
    <property type="entry name" value="Sec-C motif"/>
    <property type="match status" value="1"/>
</dbReference>
<dbReference type="STRING" id="47500.AF333_21720"/>
<dbReference type="Proteomes" id="UP000182836">
    <property type="component" value="Unassembled WGS sequence"/>
</dbReference>
<dbReference type="Pfam" id="PF02810">
    <property type="entry name" value="SEC-C"/>
    <property type="match status" value="1"/>
</dbReference>
<dbReference type="PATRIC" id="fig|47500.8.peg.923"/>
<dbReference type="InterPro" id="IPR004027">
    <property type="entry name" value="SEC_C_motif"/>
</dbReference>
<proteinExistence type="predicted"/>
<dbReference type="Proteomes" id="UP000037269">
    <property type="component" value="Unassembled WGS sequence"/>
</dbReference>
<evidence type="ECO:0000313" key="3">
    <source>
        <dbReference type="Proteomes" id="UP000037269"/>
    </source>
</evidence>
<keyword evidence="3" id="KW-1185">Reference proteome</keyword>
<gene>
    <name evidence="1" type="ORF">AF333_21720</name>
    <name evidence="2" type="ORF">SAMN04487909_11659</name>
</gene>
<dbReference type="GeneID" id="42307756"/>
<dbReference type="GO" id="GO:0003677">
    <property type="term" value="F:DNA binding"/>
    <property type="evidence" value="ECO:0007669"/>
    <property type="project" value="UniProtKB-KW"/>
</dbReference>
<protein>
    <submittedName>
        <fullName evidence="1">DNA-binding protein</fullName>
    </submittedName>
    <submittedName>
        <fullName evidence="2">SEC-C motif-containing protein</fullName>
    </submittedName>
</protein>
<name>A0A0D1XPD7_ANEMI</name>
<evidence type="ECO:0000313" key="1">
    <source>
        <dbReference type="EMBL" id="KON97669.1"/>
    </source>
</evidence>
<evidence type="ECO:0000313" key="2">
    <source>
        <dbReference type="EMBL" id="SDJ35685.1"/>
    </source>
</evidence>
<reference evidence="1 3" key="1">
    <citation type="submission" date="2015-07" db="EMBL/GenBank/DDBJ databases">
        <title>Fjat-14205 dsm 2895.</title>
        <authorList>
            <person name="Liu B."/>
            <person name="Wang J."/>
            <person name="Zhu Y."/>
            <person name="Liu G."/>
            <person name="Chen Q."/>
            <person name="Chen Z."/>
            <person name="Lan J."/>
            <person name="Che J."/>
            <person name="Ge C."/>
            <person name="Shi H."/>
            <person name="Pan Z."/>
            <person name="Liu X."/>
        </authorList>
    </citation>
    <scope>NUCLEOTIDE SEQUENCE [LARGE SCALE GENOMIC DNA]</scope>
    <source>
        <strain evidence="1 3">DSM 2895</strain>
    </source>
</reference>
<dbReference type="EMBL" id="LGUG01000004">
    <property type="protein sequence ID" value="KON97669.1"/>
    <property type="molecule type" value="Genomic_DNA"/>
</dbReference>
<sequence>MYPLGSKQRPIIVKVRTKEQAEKVAEICDQHDFTYIIGLELTEDISDLKKAIKERITPVNPYDLCPCNSGKKYKFCCSKKSVELDI</sequence>
<keyword evidence="1" id="KW-0238">DNA-binding</keyword>
<organism evidence="1 3">
    <name type="scientific">Aneurinibacillus migulanus</name>
    <name type="common">Bacillus migulanus</name>
    <dbReference type="NCBI Taxonomy" id="47500"/>
    <lineage>
        <taxon>Bacteria</taxon>
        <taxon>Bacillati</taxon>
        <taxon>Bacillota</taxon>
        <taxon>Bacilli</taxon>
        <taxon>Bacillales</taxon>
        <taxon>Paenibacillaceae</taxon>
        <taxon>Aneurinibacillus group</taxon>
        <taxon>Aneurinibacillus</taxon>
    </lineage>
</organism>
<evidence type="ECO:0000313" key="4">
    <source>
        <dbReference type="Proteomes" id="UP000182836"/>
    </source>
</evidence>
<dbReference type="OrthoDB" id="1675022at2"/>
<accession>A0A0D1XPD7</accession>
<dbReference type="Gene3D" id="3.10.450.50">
    <property type="match status" value="1"/>
</dbReference>
<reference evidence="2 4" key="2">
    <citation type="submission" date="2016-10" db="EMBL/GenBank/DDBJ databases">
        <authorList>
            <person name="de Groot N.N."/>
        </authorList>
    </citation>
    <scope>NUCLEOTIDE SEQUENCE [LARGE SCALE GENOMIC DNA]</scope>
    <source>
        <strain evidence="2 4">DSM 2895</strain>
    </source>
</reference>
<dbReference type="AlphaFoldDB" id="A0A0D1XPD7"/>